<feature type="domain" description="Fibronectin type-III" evidence="4">
    <location>
        <begin position="256"/>
        <end position="348"/>
    </location>
</feature>
<dbReference type="InterPro" id="IPR026444">
    <property type="entry name" value="Secre_tail"/>
</dbReference>
<feature type="signal peptide" evidence="3">
    <location>
        <begin position="1"/>
        <end position="18"/>
    </location>
</feature>
<feature type="chain" id="PRO_5046388975" evidence="3">
    <location>
        <begin position="19"/>
        <end position="1557"/>
    </location>
</feature>
<proteinExistence type="predicted"/>
<dbReference type="EMBL" id="JAOTEM010000003">
    <property type="protein sequence ID" value="MCU7618266.1"/>
    <property type="molecule type" value="Genomic_DNA"/>
</dbReference>
<dbReference type="InterPro" id="IPR045474">
    <property type="entry name" value="GEVED"/>
</dbReference>
<keyword evidence="6" id="KW-1185">Reference proteome</keyword>
<accession>A0ABT2W7S8</accession>
<dbReference type="InterPro" id="IPR013783">
    <property type="entry name" value="Ig-like_fold"/>
</dbReference>
<dbReference type="InterPro" id="IPR036116">
    <property type="entry name" value="FN3_sf"/>
</dbReference>
<dbReference type="Pfam" id="PF18962">
    <property type="entry name" value="Por_Secre_tail"/>
    <property type="match status" value="1"/>
</dbReference>
<evidence type="ECO:0000256" key="3">
    <source>
        <dbReference type="SAM" id="SignalP"/>
    </source>
</evidence>
<dbReference type="PANTHER" id="PTHR46708">
    <property type="entry name" value="TENASCIN"/>
    <property type="match status" value="1"/>
</dbReference>
<dbReference type="SMART" id="SM00060">
    <property type="entry name" value="FN3"/>
    <property type="match status" value="6"/>
</dbReference>
<dbReference type="Proteomes" id="UP001208649">
    <property type="component" value="Unassembled WGS sequence"/>
</dbReference>
<dbReference type="Pfam" id="PF20009">
    <property type="entry name" value="GEVED"/>
    <property type="match status" value="3"/>
</dbReference>
<protein>
    <submittedName>
        <fullName evidence="5">Fibronectin type III domain-containing protein</fullName>
    </submittedName>
</protein>
<evidence type="ECO:0000256" key="2">
    <source>
        <dbReference type="ARBA" id="ARBA00022737"/>
    </source>
</evidence>
<feature type="domain" description="Fibronectin type-III" evidence="4">
    <location>
        <begin position="534"/>
        <end position="622"/>
    </location>
</feature>
<feature type="domain" description="Fibronectin type-III" evidence="4">
    <location>
        <begin position="1232"/>
        <end position="1321"/>
    </location>
</feature>
<gene>
    <name evidence="5" type="ORF">NZ698_13785</name>
</gene>
<evidence type="ECO:0000313" key="5">
    <source>
        <dbReference type="EMBL" id="MCU7618266.1"/>
    </source>
</evidence>
<evidence type="ECO:0000313" key="6">
    <source>
        <dbReference type="Proteomes" id="UP001208649"/>
    </source>
</evidence>
<dbReference type="SUPFAM" id="SSF49265">
    <property type="entry name" value="Fibronectin type III"/>
    <property type="match status" value="4"/>
</dbReference>
<feature type="domain" description="Fibronectin type-III" evidence="4">
    <location>
        <begin position="1137"/>
        <end position="1228"/>
    </location>
</feature>
<feature type="domain" description="Fibronectin type-III" evidence="4">
    <location>
        <begin position="1042"/>
        <end position="1135"/>
    </location>
</feature>
<dbReference type="Gene3D" id="2.60.40.10">
    <property type="entry name" value="Immunoglobulins"/>
    <property type="match status" value="6"/>
</dbReference>
<evidence type="ECO:0000259" key="4">
    <source>
        <dbReference type="PROSITE" id="PS50853"/>
    </source>
</evidence>
<dbReference type="Pfam" id="PF00041">
    <property type="entry name" value="fn3"/>
    <property type="match status" value="5"/>
</dbReference>
<keyword evidence="1 3" id="KW-0732">Signal</keyword>
<organism evidence="5 6">
    <name type="scientific">Chryseobacterium edaphi</name>
    <dbReference type="NCBI Taxonomy" id="2976532"/>
    <lineage>
        <taxon>Bacteria</taxon>
        <taxon>Pseudomonadati</taxon>
        <taxon>Bacteroidota</taxon>
        <taxon>Flavobacteriia</taxon>
        <taxon>Flavobacteriales</taxon>
        <taxon>Weeksellaceae</taxon>
        <taxon>Chryseobacterium group</taxon>
        <taxon>Chryseobacterium</taxon>
    </lineage>
</organism>
<evidence type="ECO:0000256" key="1">
    <source>
        <dbReference type="ARBA" id="ARBA00022729"/>
    </source>
</evidence>
<reference evidence="6" key="1">
    <citation type="submission" date="2023-07" db="EMBL/GenBank/DDBJ databases">
        <title>Chryseobacterium sp. strain PBS4-4 Genome sequencing and assembly.</title>
        <authorList>
            <person name="Jung Y."/>
        </authorList>
    </citation>
    <scope>NUCLEOTIDE SEQUENCE [LARGE SCALE GENOMIC DNA]</scope>
    <source>
        <strain evidence="6">PBS4-4</strain>
    </source>
</reference>
<dbReference type="NCBIfam" id="TIGR04183">
    <property type="entry name" value="Por_Secre_tail"/>
    <property type="match status" value="1"/>
</dbReference>
<feature type="domain" description="Fibronectin type-III" evidence="4">
    <location>
        <begin position="794"/>
        <end position="888"/>
    </location>
</feature>
<name>A0ABT2W7S8_9FLAO</name>
<sequence>MKKILLIFALITAFITNAQVSSYSFAQSSGTYTPLGSSATVLATAAGTNSLDDAIYPVTLPFNVSFNNINYSALNVSTNGFITFGATAPGTTSYSPISGTEAYTGAVAAWGRDLNAVLNIASINGTISWGVEGTAPNREIVIQWADFRPAYSTVTSAYAFSFQIRLRETTKTIAVVYKTGSYVSGTTVVNNTAQIGLRGNSNADFNNRNNATTALFTASTAGTANTSTQAFNTTAATPGMPTDGLTYTWTPPSCFAPSGLVSGATSPVTGSIGWTAPTTPPANGYEYIVSTTNTTPPATTSGTATTALTVPLNSLVTGTTYYFWVRSICSATDKSAWVAGPSFTPGQIGSGTAFTGNLPIYSCYGYNYSQQIYTAAEVGGAIGTNNYITKIKFFVQATASTQANYNQWVVYMGNTTQANFATTTSWVPLSGMQQVYAGTLPTMTSGAWVELTLTSPFVWNGTSNIVIAVDENASGYSCTQNWGSYPAGTNRGILHYDDTVNASPGAPPTATSRYSDIPRIQLVAEQLQPCTTAPPSNITMGQLTPTTATVSWTPSLGATYVVRYRAVGSTTWTTVTLTAPLSSNYTMTGLLELTNYEVQIATICGGTTGAFSPSTNFTTPAVTYCTSGPTSTTLYEYISNVTVAPTGFAPMVSNSLNPAPVAPFYSDYTNDPARLITLIRGTSNNSISATKTWPGTQYSAGTRAWIDFNRNGIFGDNANELVLDSPSNTTSVVSNTNFTVPTVAQGAYAGNLNLRMRVIIQEGGVPSPCGGFTWGEVEDYSVKLIDLQPCTTAPPSNITVTNMTSTTAYVSWMPTANATYRVRWRQIGTTAWQPLTPTPGYIQLPAGQSYYTITGLTEQTNYEVQVLTICNGTNGAFGPSVNFTTPPLTYCPMVGTGTNDYISNVKVTPVNFPIVNNTSLQTNYISYATPVINLEIGSTGNQLSVSKAWQTTTYADAVDVWIDWNRDGTFAATEKIMTSASSTTTPVTTTFAVPATGVYTGPYTTTMRVALKRGSASVICVDPANGEVEDYAVKLRPCSNVAPTNVTVTPITHNSATVNWTPGLNNNSFLLEYRAVTTPASAWIPINASVLAGNPPVQLTGLTPATTYEVRIAAVCGSGGAGAYTPIKLFTTRCDPTPPNVTITNVTSTSAVVTWNPIVPSATYLVRYRVVGTTTWINVTAPAPPANSVTLTGLSSYVTYEVQVANQCVGETTPNPWSNPQVFTTVRICEIAPPGLTITTLTPTSAEVVWDAFTGAGATGSYVLRYRKVGIPSWTTVTVNTNTYTITGLLELTKYEMQVANVCSGTPGNFTPPYYFTTPTVVYCQMSATTSATEYISKVTATPTGKPQMTNITPASNYSDFTGVPAKFIEMIQGSNGNQITIDKTLSNGDKAGVAVWIDFNRNGYFDINERIMADGPNTNPTASATFSVPADAFVSMTDYKYVVMRVAMQKDGIPVNCTSFPNGEVEDYTVRISKQAVPNAVNQTEILIYPNPVSTVLNVKNISKKANYKIYSAAGQVISSGLILNNKIDVSRLINGLYVIDIEDVMGTVQKKFIKE</sequence>
<dbReference type="PANTHER" id="PTHR46708:SF2">
    <property type="entry name" value="FIBRONECTIN TYPE-III DOMAIN-CONTAINING PROTEIN"/>
    <property type="match status" value="1"/>
</dbReference>
<dbReference type="InterPro" id="IPR003961">
    <property type="entry name" value="FN3_dom"/>
</dbReference>
<keyword evidence="2" id="KW-0677">Repeat</keyword>
<dbReference type="PROSITE" id="PS50853">
    <property type="entry name" value="FN3"/>
    <property type="match status" value="6"/>
</dbReference>
<dbReference type="InterPro" id="IPR050991">
    <property type="entry name" value="ECM_Regulatory_Proteins"/>
</dbReference>
<dbReference type="RefSeq" id="WP_263003780.1">
    <property type="nucleotide sequence ID" value="NZ_JAOTEM010000003.1"/>
</dbReference>
<dbReference type="CDD" id="cd00063">
    <property type="entry name" value="FN3"/>
    <property type="match status" value="5"/>
</dbReference>
<comment type="caution">
    <text evidence="5">The sequence shown here is derived from an EMBL/GenBank/DDBJ whole genome shotgun (WGS) entry which is preliminary data.</text>
</comment>